<protein>
    <submittedName>
        <fullName evidence="2">Uncharacterized protein</fullName>
    </submittedName>
</protein>
<dbReference type="InParanoid" id="A0A409YWK1"/>
<keyword evidence="3" id="KW-1185">Reference proteome</keyword>
<accession>A0A409YWK1</accession>
<name>A0A409YWK1_9AGAR</name>
<sequence length="431" mass="45423">MGVFDFFSSGQQTSTLDSPGPVEANHIAVGPSSMTSNYVDAAEIVLSHSAANAATTIMSTQAVQVDTVAVEAQSGLKARRFSLRSFSLVRRSSSAAKPAVEDQDKRRHAQGAAPKVGGKGQPSRAEKRVQKSALTIRSVIVGPLTTVDSKATPAPVSKSELSKIKSQLLHPAQANKLIAQLRQLPAVGEPSAQKASENGPIHAVCLDLTDAEEHLQHFSKLAPPSDISRDVSVESIHLQDVMSTSVDALINLFKEMHIVNLLEAPNFGLGQPGDGDGLLAGAVPTAETVINGVRQLTPELMALGYATGKAIVPDHSDFEFDSIKQQDKGRGVVCAATWIMPAAMVSHPSALRSSLPDFVSQVPRPWDFPSVPPKNRTNENNTGENQKASPTEARPVNPPPSLPKPAGQPYSVLSAVATPSGLKASPPVSPK</sequence>
<dbReference type="AlphaFoldDB" id="A0A409YWK1"/>
<evidence type="ECO:0000313" key="2">
    <source>
        <dbReference type="EMBL" id="PPR07372.1"/>
    </source>
</evidence>
<dbReference type="EMBL" id="NHYE01000131">
    <property type="protein sequence ID" value="PPR07372.1"/>
    <property type="molecule type" value="Genomic_DNA"/>
</dbReference>
<gene>
    <name evidence="2" type="ORF">CVT26_013688</name>
</gene>
<dbReference type="Proteomes" id="UP000284706">
    <property type="component" value="Unassembled WGS sequence"/>
</dbReference>
<reference evidence="2 3" key="1">
    <citation type="journal article" date="2018" name="Evol. Lett.">
        <title>Horizontal gene cluster transfer increased hallucinogenic mushroom diversity.</title>
        <authorList>
            <person name="Reynolds H.T."/>
            <person name="Vijayakumar V."/>
            <person name="Gluck-Thaler E."/>
            <person name="Korotkin H.B."/>
            <person name="Matheny P.B."/>
            <person name="Slot J.C."/>
        </authorList>
    </citation>
    <scope>NUCLEOTIDE SEQUENCE [LARGE SCALE GENOMIC DNA]</scope>
    <source>
        <strain evidence="2 3">SRW20</strain>
    </source>
</reference>
<feature type="compositionally biased region" description="Polar residues" evidence="1">
    <location>
        <begin position="378"/>
        <end position="389"/>
    </location>
</feature>
<dbReference type="OrthoDB" id="2434934at2759"/>
<feature type="region of interest" description="Disordered" evidence="1">
    <location>
        <begin position="94"/>
        <end position="130"/>
    </location>
</feature>
<comment type="caution">
    <text evidence="2">The sequence shown here is derived from an EMBL/GenBank/DDBJ whole genome shotgun (WGS) entry which is preliminary data.</text>
</comment>
<evidence type="ECO:0000256" key="1">
    <source>
        <dbReference type="SAM" id="MobiDB-lite"/>
    </source>
</evidence>
<feature type="region of interest" description="Disordered" evidence="1">
    <location>
        <begin position="366"/>
        <end position="431"/>
    </location>
</feature>
<evidence type="ECO:0000313" key="3">
    <source>
        <dbReference type="Proteomes" id="UP000284706"/>
    </source>
</evidence>
<proteinExistence type="predicted"/>
<organism evidence="2 3">
    <name type="scientific">Gymnopilus dilepis</name>
    <dbReference type="NCBI Taxonomy" id="231916"/>
    <lineage>
        <taxon>Eukaryota</taxon>
        <taxon>Fungi</taxon>
        <taxon>Dikarya</taxon>
        <taxon>Basidiomycota</taxon>
        <taxon>Agaricomycotina</taxon>
        <taxon>Agaricomycetes</taxon>
        <taxon>Agaricomycetidae</taxon>
        <taxon>Agaricales</taxon>
        <taxon>Agaricineae</taxon>
        <taxon>Hymenogastraceae</taxon>
        <taxon>Gymnopilus</taxon>
    </lineage>
</organism>